<name>A0A316BZV7_PSESE</name>
<evidence type="ECO:0000313" key="1">
    <source>
        <dbReference type="EMBL" id="PWJ80647.1"/>
    </source>
</evidence>
<accession>A0A316BZV7</accession>
<dbReference type="AlphaFoldDB" id="A0A316BZV7"/>
<protein>
    <submittedName>
        <fullName evidence="1">Uncharacterized protein</fullName>
    </submittedName>
</protein>
<comment type="caution">
    <text evidence="1">The sequence shown here is derived from an EMBL/GenBank/DDBJ whole genome shotgun (WGS) entry which is preliminary data.</text>
</comment>
<keyword evidence="2" id="KW-1185">Reference proteome</keyword>
<proteinExistence type="predicted"/>
<gene>
    <name evidence="1" type="ORF">C7441_112189</name>
</gene>
<dbReference type="STRING" id="1192868.GCA_000304395_00974"/>
<dbReference type="Proteomes" id="UP000245396">
    <property type="component" value="Unassembled WGS sequence"/>
</dbReference>
<sequence length="225" mass="24380">MTILWPFDVLTPQHPTFDIAPRSLSGPPSVSGKSQVTSSDAGIWKATYQEVPVVDAGKILAWRAVANLLEGRLNPILVPVTRFYQPVPDGAEEAGLYAPVPHSDNAWFSDGTGYISQVIDVTLAGSAPLRAVSATINVNVAGLIQPGQHFSIDGRLYLLRSVVYTSETAATITFRPPLREAASAGSRLEFDWPVCRMKLATDGEMDLPLESARWGFPTVNFIEDV</sequence>
<reference evidence="1 2" key="1">
    <citation type="submission" date="2018-05" db="EMBL/GenBank/DDBJ databases">
        <title>Genomic Encyclopedia of Type Strains, Phase IV (KMG-IV): sequencing the most valuable type-strain genomes for metagenomic binning, comparative biology and taxonomic classification.</title>
        <authorList>
            <person name="Goeker M."/>
        </authorList>
    </citation>
    <scope>NUCLEOTIDE SEQUENCE [LARGE SCALE GENOMIC DNA]</scope>
    <source>
        <strain evidence="1 2">DSM 6986</strain>
    </source>
</reference>
<dbReference type="RefSeq" id="WP_109613910.1">
    <property type="nucleotide sequence ID" value="NZ_QGGG01000012.1"/>
</dbReference>
<organism evidence="1 2">
    <name type="scientific">Pseudaminobacter salicylatoxidans</name>
    <dbReference type="NCBI Taxonomy" id="93369"/>
    <lineage>
        <taxon>Bacteria</taxon>
        <taxon>Pseudomonadati</taxon>
        <taxon>Pseudomonadota</taxon>
        <taxon>Alphaproteobacteria</taxon>
        <taxon>Hyphomicrobiales</taxon>
        <taxon>Phyllobacteriaceae</taxon>
        <taxon>Pseudaminobacter</taxon>
    </lineage>
</organism>
<dbReference type="OrthoDB" id="7594100at2"/>
<evidence type="ECO:0000313" key="2">
    <source>
        <dbReference type="Proteomes" id="UP000245396"/>
    </source>
</evidence>
<dbReference type="EMBL" id="QGGG01000012">
    <property type="protein sequence ID" value="PWJ80647.1"/>
    <property type="molecule type" value="Genomic_DNA"/>
</dbReference>